<name>A0ABQ4RUB6_9HYPH</name>
<dbReference type="Gene3D" id="2.160.20.10">
    <property type="entry name" value="Single-stranded right-handed beta-helix, Pectin lyase-like"/>
    <property type="match status" value="1"/>
</dbReference>
<organism evidence="3 4">
    <name type="scientific">Methylobacterium iners</name>
    <dbReference type="NCBI Taxonomy" id="418707"/>
    <lineage>
        <taxon>Bacteria</taxon>
        <taxon>Pseudomonadati</taxon>
        <taxon>Pseudomonadota</taxon>
        <taxon>Alphaproteobacteria</taxon>
        <taxon>Hyphomicrobiales</taxon>
        <taxon>Methylobacteriaceae</taxon>
        <taxon>Methylobacterium</taxon>
    </lineage>
</organism>
<dbReference type="InterPro" id="IPR007742">
    <property type="entry name" value="NosD_dom"/>
</dbReference>
<dbReference type="SUPFAM" id="SSF51126">
    <property type="entry name" value="Pectin lyase-like"/>
    <property type="match status" value="1"/>
</dbReference>
<reference evidence="3" key="2">
    <citation type="submission" date="2021-08" db="EMBL/GenBank/DDBJ databases">
        <authorList>
            <person name="Tani A."/>
            <person name="Ola A."/>
            <person name="Ogura Y."/>
            <person name="Katsura K."/>
            <person name="Hayashi T."/>
        </authorList>
    </citation>
    <scope>NUCLEOTIDE SEQUENCE</scope>
    <source>
        <strain evidence="3">DSM 19015</strain>
    </source>
</reference>
<accession>A0ABQ4RUB6</accession>
<reference evidence="3" key="1">
    <citation type="journal article" date="2021" name="Front. Microbiol.">
        <title>Comprehensive Comparative Genomics and Phenotyping of Methylobacterium Species.</title>
        <authorList>
            <person name="Alessa O."/>
            <person name="Ogura Y."/>
            <person name="Fujitani Y."/>
            <person name="Takami H."/>
            <person name="Hayashi T."/>
            <person name="Sahin N."/>
            <person name="Tani A."/>
        </authorList>
    </citation>
    <scope>NUCLEOTIDE SEQUENCE</scope>
    <source>
        <strain evidence="3">DSM 19015</strain>
    </source>
</reference>
<dbReference type="EMBL" id="BPQP01000022">
    <property type="protein sequence ID" value="GJD94388.1"/>
    <property type="molecule type" value="Genomic_DNA"/>
</dbReference>
<proteinExistence type="predicted"/>
<dbReference type="InterPro" id="IPR011050">
    <property type="entry name" value="Pectin_lyase_fold/virulence"/>
</dbReference>
<dbReference type="InterPro" id="IPR012334">
    <property type="entry name" value="Pectin_lyas_fold"/>
</dbReference>
<dbReference type="RefSeq" id="WP_238243564.1">
    <property type="nucleotide sequence ID" value="NZ_BPQP01000022.1"/>
</dbReference>
<gene>
    <name evidence="3" type="ORF">OCOJLMKI_1590</name>
</gene>
<protein>
    <recommendedName>
        <fullName evidence="2">Periplasmic copper-binding protein NosD beta helix domain-containing protein</fullName>
    </recommendedName>
</protein>
<keyword evidence="4" id="KW-1185">Reference proteome</keyword>
<dbReference type="Proteomes" id="UP001055125">
    <property type="component" value="Unassembled WGS sequence"/>
</dbReference>
<evidence type="ECO:0000313" key="3">
    <source>
        <dbReference type="EMBL" id="GJD94388.1"/>
    </source>
</evidence>
<feature type="region of interest" description="Disordered" evidence="1">
    <location>
        <begin position="1"/>
        <end position="22"/>
    </location>
</feature>
<evidence type="ECO:0000313" key="4">
    <source>
        <dbReference type="Proteomes" id="UP001055125"/>
    </source>
</evidence>
<comment type="caution">
    <text evidence="3">The sequence shown here is derived from an EMBL/GenBank/DDBJ whole genome shotgun (WGS) entry which is preliminary data.</text>
</comment>
<dbReference type="SMART" id="SM00710">
    <property type="entry name" value="PbH1"/>
    <property type="match status" value="5"/>
</dbReference>
<sequence>MDAPNRAGASPKGLPARPGRATGRAAPGIAASAIVVLCLSGGQPALAASCDAAARARLLAPPSADDDSVALGCSLRLEPGDHVRRRVIIEGSRASGIELNCNGATIGESGPPPRFPYILVEIRSIASGAGRWERPANVTLRNCTIQGQVRVWGMGVNGQGEAVRRSSRAAGHTERAQQAAPKGVSLLDSRLVATGQIPLYLGPGVTGFTLRNSEVSGTSPSVGLYLDAESADNVIEGNTFDVATGREVVAVDGSARNTIRGNAITYGSRGGIHLYRNCGEGGTVRHQTPSDNVITGNRFRANGILRPDPVNVGSRGGWDWTMNCAADAGYPFGSSADDGDNATGNVVEGNRVE</sequence>
<feature type="domain" description="Periplasmic copper-binding protein NosD beta helix" evidence="2">
    <location>
        <begin position="208"/>
        <end position="304"/>
    </location>
</feature>
<evidence type="ECO:0000256" key="1">
    <source>
        <dbReference type="SAM" id="MobiDB-lite"/>
    </source>
</evidence>
<evidence type="ECO:0000259" key="2">
    <source>
        <dbReference type="Pfam" id="PF05048"/>
    </source>
</evidence>
<feature type="region of interest" description="Disordered" evidence="1">
    <location>
        <begin position="331"/>
        <end position="353"/>
    </location>
</feature>
<dbReference type="Pfam" id="PF05048">
    <property type="entry name" value="NosD"/>
    <property type="match status" value="1"/>
</dbReference>
<dbReference type="InterPro" id="IPR006626">
    <property type="entry name" value="PbH1"/>
</dbReference>